<evidence type="ECO:0000256" key="1">
    <source>
        <dbReference type="ARBA" id="ARBA00013260"/>
    </source>
</evidence>
<sequence>MHAQVPQILVVGLGNLPLPATRHSLGHLVVDSLAARLGIRLTSERKGIAGSDFISIGETTVQLTLFKPKQAMNISGPSVAEALRNTIRNRHPNTALIVLHDSLAHRPETLSARLGGSANGHNGVKSIISALGGKQDFYRFRLGIGERGGTDASDYVLAKLSSHERQFWQDEGVDLVLEEIEKVVAKLVGG</sequence>
<dbReference type="NCBIfam" id="TIGR00447">
    <property type="entry name" value="pth"/>
    <property type="match status" value="1"/>
</dbReference>
<dbReference type="InterPro" id="IPR036416">
    <property type="entry name" value="Pept_tRNA_hydro_sf"/>
</dbReference>
<keyword evidence="4" id="KW-0694">RNA-binding</keyword>
<keyword evidence="7" id="KW-1185">Reference proteome</keyword>
<proteinExistence type="inferred from homology"/>
<dbReference type="EC" id="3.1.1.29" evidence="1"/>
<organism evidence="6 7">
    <name type="scientific">Marasmius tenuissimus</name>
    <dbReference type="NCBI Taxonomy" id="585030"/>
    <lineage>
        <taxon>Eukaryota</taxon>
        <taxon>Fungi</taxon>
        <taxon>Dikarya</taxon>
        <taxon>Basidiomycota</taxon>
        <taxon>Agaricomycotina</taxon>
        <taxon>Agaricomycetes</taxon>
        <taxon>Agaricomycetidae</taxon>
        <taxon>Agaricales</taxon>
        <taxon>Marasmiineae</taxon>
        <taxon>Marasmiaceae</taxon>
        <taxon>Marasmius</taxon>
    </lineage>
</organism>
<evidence type="ECO:0000256" key="5">
    <source>
        <dbReference type="ARBA" id="ARBA00038063"/>
    </source>
</evidence>
<keyword evidence="3" id="KW-0378">Hydrolase</keyword>
<dbReference type="InterPro" id="IPR018171">
    <property type="entry name" value="Pept_tRNA_hydro_CS"/>
</dbReference>
<evidence type="ECO:0000256" key="3">
    <source>
        <dbReference type="ARBA" id="ARBA00022801"/>
    </source>
</evidence>
<dbReference type="InterPro" id="IPR001328">
    <property type="entry name" value="Pept_tRNA_hydro"/>
</dbReference>
<accession>A0ABR3A1D0</accession>
<dbReference type="PANTHER" id="PTHR17224:SF1">
    <property type="entry name" value="PEPTIDYL-TRNA HYDROLASE"/>
    <property type="match status" value="1"/>
</dbReference>
<comment type="caution">
    <text evidence="6">The sequence shown here is derived from an EMBL/GenBank/DDBJ whole genome shotgun (WGS) entry which is preliminary data.</text>
</comment>
<dbReference type="Gene3D" id="3.40.50.1470">
    <property type="entry name" value="Peptidyl-tRNA hydrolase"/>
    <property type="match status" value="1"/>
</dbReference>
<protein>
    <recommendedName>
        <fullName evidence="1">peptidyl-tRNA hydrolase</fullName>
        <ecNumber evidence="1">3.1.1.29</ecNumber>
    </recommendedName>
</protein>
<evidence type="ECO:0000313" key="7">
    <source>
        <dbReference type="Proteomes" id="UP001437256"/>
    </source>
</evidence>
<evidence type="ECO:0000256" key="4">
    <source>
        <dbReference type="ARBA" id="ARBA00022884"/>
    </source>
</evidence>
<comment type="similarity">
    <text evidence="5">Belongs to the PTH family.</text>
</comment>
<gene>
    <name evidence="6" type="ORF">AAF712_005182</name>
</gene>
<dbReference type="EMBL" id="JBBXMP010000023">
    <property type="protein sequence ID" value="KAL0067742.1"/>
    <property type="molecule type" value="Genomic_DNA"/>
</dbReference>
<reference evidence="6 7" key="1">
    <citation type="submission" date="2024-05" db="EMBL/GenBank/DDBJ databases">
        <title>A draft genome resource for the thread blight pathogen Marasmius tenuissimus strain MS-2.</title>
        <authorList>
            <person name="Yulfo-Soto G.E."/>
            <person name="Baruah I.K."/>
            <person name="Amoako-Attah I."/>
            <person name="Bukari Y."/>
            <person name="Meinhardt L.W."/>
            <person name="Bailey B.A."/>
            <person name="Cohen S.P."/>
        </authorList>
    </citation>
    <scope>NUCLEOTIDE SEQUENCE [LARGE SCALE GENOMIC DNA]</scope>
    <source>
        <strain evidence="6 7">MS-2</strain>
    </source>
</reference>
<dbReference type="Pfam" id="PF01195">
    <property type="entry name" value="Pept_tRNA_hydro"/>
    <property type="match status" value="1"/>
</dbReference>
<dbReference type="PANTHER" id="PTHR17224">
    <property type="entry name" value="PEPTIDYL-TRNA HYDROLASE"/>
    <property type="match status" value="1"/>
</dbReference>
<name>A0ABR3A1D0_9AGAR</name>
<dbReference type="Proteomes" id="UP001437256">
    <property type="component" value="Unassembled WGS sequence"/>
</dbReference>
<dbReference type="PROSITE" id="PS01196">
    <property type="entry name" value="PEPT_TRNA_HYDROL_2"/>
    <property type="match status" value="1"/>
</dbReference>
<evidence type="ECO:0000313" key="6">
    <source>
        <dbReference type="EMBL" id="KAL0067742.1"/>
    </source>
</evidence>
<keyword evidence="2" id="KW-0820">tRNA-binding</keyword>
<dbReference type="SUPFAM" id="SSF53178">
    <property type="entry name" value="Peptidyl-tRNA hydrolase-like"/>
    <property type="match status" value="1"/>
</dbReference>
<evidence type="ECO:0000256" key="2">
    <source>
        <dbReference type="ARBA" id="ARBA00022555"/>
    </source>
</evidence>